<feature type="transmembrane region" description="Helical" evidence="1">
    <location>
        <begin position="177"/>
        <end position="198"/>
    </location>
</feature>
<sequence>MSDVGDEAALLNEYMAVRYTNVAFLMLLLYDHALTFDLEVERIWTLPWRLPKVLFLLNRYIIPPMLLFDGLVPSIPLGEGNPTDARILNYFIVSCRFITRWTAWPTIFAMTIVDGILVLRVIAIYGHDKRVTRFLVILCTGVWGIWLGLSILIVMKTAPLPVEGKLFTGCLYTAPSYFYAAWIPASCFETIIIALTTYKVVKYDTMTPTLYVLARDSMLYFISIFIVLLVNLFLARYARGFLSALLIQPGSAIACVAAARMTMNIREFTMNKDPQATDFELPPINLYPYDAVPIRQSGERGDRAIIPHPHPHPHPLALLPAGRHVRERAA</sequence>
<dbReference type="Proteomes" id="UP001063166">
    <property type="component" value="Unassembled WGS sequence"/>
</dbReference>
<feature type="transmembrane region" description="Helical" evidence="1">
    <location>
        <begin position="101"/>
        <end position="122"/>
    </location>
</feature>
<evidence type="ECO:0000313" key="4">
    <source>
        <dbReference type="Proteomes" id="UP001063166"/>
    </source>
</evidence>
<evidence type="ECO:0000259" key="2">
    <source>
        <dbReference type="Pfam" id="PF20151"/>
    </source>
</evidence>
<evidence type="ECO:0000256" key="1">
    <source>
        <dbReference type="SAM" id="Phobius"/>
    </source>
</evidence>
<comment type="caution">
    <text evidence="3">The sequence shown here is derived from an EMBL/GenBank/DDBJ whole genome shotgun (WGS) entry which is preliminary data.</text>
</comment>
<dbReference type="OrthoDB" id="3037019at2759"/>
<dbReference type="InterPro" id="IPR045340">
    <property type="entry name" value="DUF6533"/>
</dbReference>
<dbReference type="EMBL" id="BRPK01000019">
    <property type="protein sequence ID" value="GLB44977.1"/>
    <property type="molecule type" value="Genomic_DNA"/>
</dbReference>
<keyword evidence="1" id="KW-1133">Transmembrane helix</keyword>
<dbReference type="AlphaFoldDB" id="A0A9P3PXQ8"/>
<feature type="transmembrane region" description="Helical" evidence="1">
    <location>
        <begin position="241"/>
        <end position="262"/>
    </location>
</feature>
<keyword evidence="1" id="KW-0812">Transmembrane</keyword>
<feature type="domain" description="DUF6533" evidence="2">
    <location>
        <begin position="19"/>
        <end position="63"/>
    </location>
</feature>
<accession>A0A9P3PXQ8</accession>
<keyword evidence="4" id="KW-1185">Reference proteome</keyword>
<keyword evidence="1" id="KW-0472">Membrane</keyword>
<name>A0A9P3PXQ8_LYOSH</name>
<dbReference type="Pfam" id="PF20151">
    <property type="entry name" value="DUF6533"/>
    <property type="match status" value="1"/>
</dbReference>
<gene>
    <name evidence="3" type="ORF">LshimejAT787_1900550</name>
</gene>
<feature type="transmembrane region" description="Helical" evidence="1">
    <location>
        <begin position="134"/>
        <end position="157"/>
    </location>
</feature>
<feature type="transmembrane region" description="Helical" evidence="1">
    <location>
        <begin position="218"/>
        <end position="235"/>
    </location>
</feature>
<protein>
    <recommendedName>
        <fullName evidence="2">DUF6533 domain-containing protein</fullName>
    </recommendedName>
</protein>
<organism evidence="3 4">
    <name type="scientific">Lyophyllum shimeji</name>
    <name type="common">Hon-shimeji</name>
    <name type="synonym">Tricholoma shimeji</name>
    <dbReference type="NCBI Taxonomy" id="47721"/>
    <lineage>
        <taxon>Eukaryota</taxon>
        <taxon>Fungi</taxon>
        <taxon>Dikarya</taxon>
        <taxon>Basidiomycota</taxon>
        <taxon>Agaricomycotina</taxon>
        <taxon>Agaricomycetes</taxon>
        <taxon>Agaricomycetidae</taxon>
        <taxon>Agaricales</taxon>
        <taxon>Tricholomatineae</taxon>
        <taxon>Lyophyllaceae</taxon>
        <taxon>Lyophyllum</taxon>
    </lineage>
</organism>
<reference evidence="3" key="1">
    <citation type="submission" date="2022-07" db="EMBL/GenBank/DDBJ databases">
        <title>The genome of Lyophyllum shimeji provides insight into the initial evolution of ectomycorrhizal fungal genome.</title>
        <authorList>
            <person name="Kobayashi Y."/>
            <person name="Shibata T."/>
            <person name="Hirakawa H."/>
            <person name="Shigenobu S."/>
            <person name="Nishiyama T."/>
            <person name="Yamada A."/>
            <person name="Hasebe M."/>
            <person name="Kawaguchi M."/>
        </authorList>
    </citation>
    <scope>NUCLEOTIDE SEQUENCE</scope>
    <source>
        <strain evidence="3">AT787</strain>
    </source>
</reference>
<proteinExistence type="predicted"/>
<evidence type="ECO:0000313" key="3">
    <source>
        <dbReference type="EMBL" id="GLB44977.1"/>
    </source>
</evidence>